<accession>A0A7I9YYP4</accession>
<reference evidence="2 3" key="1">
    <citation type="journal article" date="2019" name="Emerg. Microbes Infect.">
        <title>Comprehensive subspecies identification of 175 nontuberculous mycobacteria species based on 7547 genomic profiles.</title>
        <authorList>
            <person name="Matsumoto Y."/>
            <person name="Kinjo T."/>
            <person name="Motooka D."/>
            <person name="Nabeya D."/>
            <person name="Jung N."/>
            <person name="Uechi K."/>
            <person name="Horii T."/>
            <person name="Iida T."/>
            <person name="Fujita J."/>
            <person name="Nakamura S."/>
        </authorList>
    </citation>
    <scope>NUCLEOTIDE SEQUENCE [LARGE SCALE GENOMIC DNA]</scope>
    <source>
        <strain evidence="2 3">JCM 30725</strain>
    </source>
</reference>
<comment type="caution">
    <text evidence="2">The sequence shown here is derived from an EMBL/GenBank/DDBJ whole genome shotgun (WGS) entry which is preliminary data.</text>
</comment>
<keyword evidence="1" id="KW-0472">Membrane</keyword>
<evidence type="ECO:0000256" key="1">
    <source>
        <dbReference type="SAM" id="Phobius"/>
    </source>
</evidence>
<gene>
    <name evidence="2" type="ORF">MBOU_57750</name>
</gene>
<dbReference type="Proteomes" id="UP000465360">
    <property type="component" value="Unassembled WGS sequence"/>
</dbReference>
<keyword evidence="1" id="KW-1133">Transmembrane helix</keyword>
<sequence>MTLLAFVLALTVCAGPFLAVMQRVAAQLDARDARDAEADLHCGAEQYRQVVLRVQLGCGLVLLVLGWLQWRSYSDIAPLILMFAGAMMTGSSAYLVVHNRRRRR</sequence>
<keyword evidence="3" id="KW-1185">Reference proteome</keyword>
<keyword evidence="1" id="KW-0812">Transmembrane</keyword>
<name>A0A7I9YYP4_MYCBU</name>
<dbReference type="AlphaFoldDB" id="A0A7I9YYP4"/>
<protein>
    <submittedName>
        <fullName evidence="2">Uncharacterized protein</fullName>
    </submittedName>
</protein>
<feature type="transmembrane region" description="Helical" evidence="1">
    <location>
        <begin position="76"/>
        <end position="97"/>
    </location>
</feature>
<organism evidence="2 3">
    <name type="scientific">Mycobacterium bourgelatii</name>
    <dbReference type="NCBI Taxonomy" id="1273442"/>
    <lineage>
        <taxon>Bacteria</taxon>
        <taxon>Bacillati</taxon>
        <taxon>Actinomycetota</taxon>
        <taxon>Actinomycetes</taxon>
        <taxon>Mycobacteriales</taxon>
        <taxon>Mycobacteriaceae</taxon>
        <taxon>Mycobacterium</taxon>
    </lineage>
</organism>
<evidence type="ECO:0000313" key="2">
    <source>
        <dbReference type="EMBL" id="GFG93733.1"/>
    </source>
</evidence>
<proteinExistence type="predicted"/>
<evidence type="ECO:0000313" key="3">
    <source>
        <dbReference type="Proteomes" id="UP000465360"/>
    </source>
</evidence>
<dbReference type="EMBL" id="BLKZ01000002">
    <property type="protein sequence ID" value="GFG93733.1"/>
    <property type="molecule type" value="Genomic_DNA"/>
</dbReference>